<evidence type="ECO:0000259" key="1">
    <source>
        <dbReference type="Pfam" id="PF01909"/>
    </source>
</evidence>
<feature type="domain" description="Polymerase nucleotidyl transferase" evidence="1">
    <location>
        <begin position="20"/>
        <end position="69"/>
    </location>
</feature>
<evidence type="ECO:0000313" key="2">
    <source>
        <dbReference type="EMBL" id="BAU23054.1"/>
    </source>
</evidence>
<dbReference type="InterPro" id="IPR052548">
    <property type="entry name" value="Type_VII_TA_antitoxin"/>
</dbReference>
<organism evidence="2 3">
    <name type="scientific">Caldimicrobium thiodismutans</name>
    <dbReference type="NCBI Taxonomy" id="1653476"/>
    <lineage>
        <taxon>Bacteria</taxon>
        <taxon>Pseudomonadati</taxon>
        <taxon>Thermodesulfobacteriota</taxon>
        <taxon>Thermodesulfobacteria</taxon>
        <taxon>Thermodesulfobacteriales</taxon>
        <taxon>Thermodesulfobacteriaceae</taxon>
        <taxon>Caldimicrobium</taxon>
    </lineage>
</organism>
<dbReference type="KEGG" id="cthi:THC_0662"/>
<sequence>MKNYKRKFRKILTNLKKLSLDYYKHNLVALVVFGSVAKDRFSPASDIDLLIILENREGNYEEFIKYFDNIESKLAKEGFLPEINPIFKGKDELKPELIYLWDTDFMILYEKGGFFSKFLENLQKFKKERLSYGKNFIEIL</sequence>
<dbReference type="CDD" id="cd05403">
    <property type="entry name" value="NT_KNTase_like"/>
    <property type="match status" value="1"/>
</dbReference>
<dbReference type="SUPFAM" id="SSF81301">
    <property type="entry name" value="Nucleotidyltransferase"/>
    <property type="match status" value="1"/>
</dbReference>
<keyword evidence="3" id="KW-1185">Reference proteome</keyword>
<dbReference type="Gene3D" id="3.30.460.10">
    <property type="entry name" value="Beta Polymerase, domain 2"/>
    <property type="match status" value="1"/>
</dbReference>
<dbReference type="PANTHER" id="PTHR33933">
    <property type="entry name" value="NUCLEOTIDYLTRANSFERASE"/>
    <property type="match status" value="1"/>
</dbReference>
<dbReference type="AlphaFoldDB" id="A0A0U5AWV3"/>
<reference evidence="2 3" key="1">
    <citation type="journal article" date="2016" name="Int. J. Syst. Evol. Microbiol.">
        <title>Caldimicrobium thiodismutans sp. nov., a sulfur-disproportionating bacterium isolated from a hot spring, and emended description of the genus Caldimicrobium.</title>
        <authorList>
            <person name="Kojima H."/>
            <person name="Umezawa K."/>
            <person name="Fukui M."/>
        </authorList>
    </citation>
    <scope>NUCLEOTIDE SEQUENCE [LARGE SCALE GENOMIC DNA]</scope>
    <source>
        <strain evidence="2 3">TF1</strain>
    </source>
</reference>
<accession>A0A0U5AWV3</accession>
<dbReference type="Proteomes" id="UP000068196">
    <property type="component" value="Chromosome"/>
</dbReference>
<dbReference type="Pfam" id="PF01909">
    <property type="entry name" value="NTP_transf_2"/>
    <property type="match status" value="1"/>
</dbReference>
<protein>
    <submittedName>
        <fullName evidence="2">DNA polymerase III subunit beta</fullName>
    </submittedName>
</protein>
<dbReference type="InterPro" id="IPR002934">
    <property type="entry name" value="Polymerase_NTP_transf_dom"/>
</dbReference>
<dbReference type="PANTHER" id="PTHR33933:SF1">
    <property type="entry name" value="PROTEIN ADENYLYLTRANSFERASE MNTA-RELATED"/>
    <property type="match status" value="1"/>
</dbReference>
<dbReference type="InterPro" id="IPR043519">
    <property type="entry name" value="NT_sf"/>
</dbReference>
<name>A0A0U5AWV3_9BACT</name>
<gene>
    <name evidence="2" type="ORF">THC_0662</name>
</gene>
<reference evidence="3" key="2">
    <citation type="journal article" date="2016" name="Int. J. Syst. Evol. Microbiol.">
        <title>Caldimicrobium thiodismutans sp. nov., a sulfur-disproportionating bacterium isolated from a hot spring.</title>
        <authorList>
            <person name="Kojima H."/>
            <person name="Umezawa K."/>
            <person name="Fukui M."/>
        </authorList>
    </citation>
    <scope>NUCLEOTIDE SEQUENCE [LARGE SCALE GENOMIC DNA]</scope>
    <source>
        <strain evidence="3">TF1</strain>
    </source>
</reference>
<dbReference type="GO" id="GO:0016779">
    <property type="term" value="F:nucleotidyltransferase activity"/>
    <property type="evidence" value="ECO:0007669"/>
    <property type="project" value="InterPro"/>
</dbReference>
<proteinExistence type="predicted"/>
<dbReference type="EMBL" id="AP014945">
    <property type="protein sequence ID" value="BAU23054.1"/>
    <property type="molecule type" value="Genomic_DNA"/>
</dbReference>
<dbReference type="STRING" id="1653476.THC_0662"/>
<evidence type="ECO:0000313" key="3">
    <source>
        <dbReference type="Proteomes" id="UP000068196"/>
    </source>
</evidence>